<dbReference type="Proteomes" id="UP000011568">
    <property type="component" value="Unassembled WGS sequence"/>
</dbReference>
<keyword evidence="1" id="KW-0812">Transmembrane</keyword>
<keyword evidence="3" id="KW-1185">Reference proteome</keyword>
<feature type="transmembrane region" description="Helical" evidence="1">
    <location>
        <begin position="206"/>
        <end position="227"/>
    </location>
</feature>
<reference evidence="2 3" key="1">
    <citation type="journal article" date="2014" name="PLoS Genet.">
        <title>Phylogenetically driven sequencing of extremely halophilic archaea reveals strategies for static and dynamic osmo-response.</title>
        <authorList>
            <person name="Becker E.A."/>
            <person name="Seitzer P.M."/>
            <person name="Tritt A."/>
            <person name="Larsen D."/>
            <person name="Krusor M."/>
            <person name="Yao A.I."/>
            <person name="Wu D."/>
            <person name="Madern D."/>
            <person name="Eisen J.A."/>
            <person name="Darling A.E."/>
            <person name="Facciotti M.T."/>
        </authorList>
    </citation>
    <scope>NUCLEOTIDE SEQUENCE [LARGE SCALE GENOMIC DNA]</scope>
    <source>
        <strain evidence="2 3">DSM 1307</strain>
    </source>
</reference>
<gene>
    <name evidence="2" type="ORF">C448_04489</name>
</gene>
<organism evidence="2 3">
    <name type="scientific">Halococcus morrhuae DSM 1307</name>
    <dbReference type="NCBI Taxonomy" id="931277"/>
    <lineage>
        <taxon>Archaea</taxon>
        <taxon>Methanobacteriati</taxon>
        <taxon>Methanobacteriota</taxon>
        <taxon>Stenosarchaea group</taxon>
        <taxon>Halobacteria</taxon>
        <taxon>Halobacteriales</taxon>
        <taxon>Halococcaceae</taxon>
        <taxon>Halococcus</taxon>
    </lineage>
</organism>
<dbReference type="EMBL" id="AOMC01000070">
    <property type="protein sequence ID" value="EMA47666.1"/>
    <property type="molecule type" value="Genomic_DNA"/>
</dbReference>
<evidence type="ECO:0000256" key="1">
    <source>
        <dbReference type="SAM" id="Phobius"/>
    </source>
</evidence>
<evidence type="ECO:0000313" key="2">
    <source>
        <dbReference type="EMBL" id="EMA47666.1"/>
    </source>
</evidence>
<feature type="transmembrane region" description="Helical" evidence="1">
    <location>
        <begin position="247"/>
        <end position="268"/>
    </location>
</feature>
<protein>
    <submittedName>
        <fullName evidence="2">Putative glutamate dehydrogenase</fullName>
    </submittedName>
</protein>
<dbReference type="eggNOG" id="ENOG502N5XQ">
    <property type="taxonomic scope" value="Archaea"/>
</dbReference>
<sequence>MFADADLDEQITIGPAVLAGCALALHPEGLAVADARGDLDREAGFVAYVAVAAAGRTVLGVECAVAATAPTGLGLLDAAERGLLDLCRLAAAVTLRAGFGVGAFGMARSLTVRAGLGAGDGELLFCARGGLLQFDREVGSEIGALAWAALATAAATATAVEELLEDVAEPATAHPAATHAAERVAAGTAHAAHPAAPPRTAAVEPAAFFGLLEALVTHLVVGLAFLVVGEHLLCLLRLFELLVGVRVVGDVGVVLGGLLAIGLFDFVLAGVARDAEYRVEVLTHCPVYWLRTLQQNGFDTRARSRREIVIPPRSPRLGE</sequence>
<evidence type="ECO:0000313" key="3">
    <source>
        <dbReference type="Proteomes" id="UP000011568"/>
    </source>
</evidence>
<keyword evidence="1" id="KW-0472">Membrane</keyword>
<accession>M0MPU9</accession>
<keyword evidence="1" id="KW-1133">Transmembrane helix</keyword>
<proteinExistence type="predicted"/>
<dbReference type="AlphaFoldDB" id="M0MPU9"/>
<name>M0MPU9_HALMO</name>
<comment type="caution">
    <text evidence="2">The sequence shown here is derived from an EMBL/GenBank/DDBJ whole genome shotgun (WGS) entry which is preliminary data.</text>
</comment>